<dbReference type="CDD" id="cd04730">
    <property type="entry name" value="NPD_like"/>
    <property type="match status" value="1"/>
</dbReference>
<name>A0A1S9ZXC4_9GAMM</name>
<comment type="cofactor">
    <cofactor evidence="1">
        <name>FMN</name>
        <dbReference type="ChEBI" id="CHEBI:58210"/>
    </cofactor>
</comment>
<evidence type="ECO:0000256" key="8">
    <source>
        <dbReference type="ARBA" id="ARBA00031155"/>
    </source>
</evidence>
<dbReference type="PANTHER" id="PTHR42747:SF3">
    <property type="entry name" value="NITRONATE MONOOXYGENASE-RELATED"/>
    <property type="match status" value="1"/>
</dbReference>
<keyword evidence="6 11" id="KW-0560">Oxidoreductase</keyword>
<evidence type="ECO:0000256" key="5">
    <source>
        <dbReference type="ARBA" id="ARBA00022643"/>
    </source>
</evidence>
<sequence>MPNILMNKLGLRTPIVQAPMAGASNADFVVAACQAGALGSLGAGMMSPDAIADEIAKIKAQTKQAFAVNLMVLDDEQTSKLAGEMPEWLAKKYAELGITPTLDEKPAHDFKAQFAAVLDNPAPVVSFTFGIIDKNAVQALKDKGCIIIGTANYVDEVLAWQAVGADAVVVQGAQAGGHQGGWLHEADEKLDTLTLVEQAKAASDIPLIAAGGIATAEQVAAALAAGADLVAVGTAFLTTHESVISTAWQERLLAASGADTQFTRLFSGKVARGITNDFLREFAQFDGLSSHSEVRSYPTQNAMTKALRAYAGKAADSELMSLWAGTAVAHCQRESIAHLVARLCADLPA</sequence>
<dbReference type="InterPro" id="IPR013785">
    <property type="entry name" value="Aldolase_TIM"/>
</dbReference>
<protein>
    <recommendedName>
        <fullName evidence="8">Propionate 3-nitronate monooxygenase</fullName>
    </recommendedName>
</protein>
<dbReference type="Proteomes" id="UP000255279">
    <property type="component" value="Unassembled WGS sequence"/>
</dbReference>
<evidence type="ECO:0000256" key="7">
    <source>
        <dbReference type="ARBA" id="ARBA00023033"/>
    </source>
</evidence>
<dbReference type="Pfam" id="PF03060">
    <property type="entry name" value="NMO"/>
    <property type="match status" value="1"/>
</dbReference>
<keyword evidence="4" id="KW-0285">Flavoprotein</keyword>
<evidence type="ECO:0000256" key="2">
    <source>
        <dbReference type="ARBA" id="ARBA00009881"/>
    </source>
</evidence>
<keyword evidence="7 11" id="KW-0503">Monooxygenase</keyword>
<dbReference type="GO" id="GO:0009636">
    <property type="term" value="P:response to toxic substance"/>
    <property type="evidence" value="ECO:0007669"/>
    <property type="project" value="UniProtKB-KW"/>
</dbReference>
<dbReference type="SMART" id="SM01240">
    <property type="entry name" value="IMPDH"/>
    <property type="match status" value="1"/>
</dbReference>
<dbReference type="Proteomes" id="UP000190435">
    <property type="component" value="Unassembled WGS sequence"/>
</dbReference>
<dbReference type="PANTHER" id="PTHR42747">
    <property type="entry name" value="NITRONATE MONOOXYGENASE-RELATED"/>
    <property type="match status" value="1"/>
</dbReference>
<dbReference type="STRING" id="34060.B0181_08895"/>
<evidence type="ECO:0000313" key="13">
    <source>
        <dbReference type="Proteomes" id="UP000255279"/>
    </source>
</evidence>
<evidence type="ECO:0000256" key="4">
    <source>
        <dbReference type="ARBA" id="ARBA00022630"/>
    </source>
</evidence>
<organism evidence="10 12">
    <name type="scientific">Moraxella caviae</name>
    <dbReference type="NCBI Taxonomy" id="34060"/>
    <lineage>
        <taxon>Bacteria</taxon>
        <taxon>Pseudomonadati</taxon>
        <taxon>Pseudomonadota</taxon>
        <taxon>Gammaproteobacteria</taxon>
        <taxon>Moraxellales</taxon>
        <taxon>Moraxellaceae</taxon>
        <taxon>Moraxella</taxon>
    </lineage>
</organism>
<evidence type="ECO:0000256" key="3">
    <source>
        <dbReference type="ARBA" id="ARBA00022575"/>
    </source>
</evidence>
<dbReference type="InterPro" id="IPR004136">
    <property type="entry name" value="NMO"/>
</dbReference>
<evidence type="ECO:0000256" key="6">
    <source>
        <dbReference type="ARBA" id="ARBA00023002"/>
    </source>
</evidence>
<comment type="catalytic activity">
    <reaction evidence="9">
        <text>3 propionate 3-nitronate + 3 O2 + H2O = 3 3-oxopropanoate + 2 nitrate + nitrite + H2O2 + 3 H(+)</text>
        <dbReference type="Rhea" id="RHEA:57332"/>
        <dbReference type="ChEBI" id="CHEBI:15377"/>
        <dbReference type="ChEBI" id="CHEBI:15378"/>
        <dbReference type="ChEBI" id="CHEBI:15379"/>
        <dbReference type="ChEBI" id="CHEBI:16240"/>
        <dbReference type="ChEBI" id="CHEBI:16301"/>
        <dbReference type="ChEBI" id="CHEBI:17632"/>
        <dbReference type="ChEBI" id="CHEBI:33190"/>
        <dbReference type="ChEBI" id="CHEBI:136067"/>
    </reaction>
</comment>
<evidence type="ECO:0000256" key="9">
    <source>
        <dbReference type="ARBA" id="ARBA00049401"/>
    </source>
</evidence>
<evidence type="ECO:0000313" key="12">
    <source>
        <dbReference type="Proteomes" id="UP000190435"/>
    </source>
</evidence>
<keyword evidence="12" id="KW-1185">Reference proteome</keyword>
<keyword evidence="5" id="KW-0288">FMN</keyword>
<evidence type="ECO:0000256" key="1">
    <source>
        <dbReference type="ARBA" id="ARBA00001917"/>
    </source>
</evidence>
<reference evidence="10 12" key="1">
    <citation type="submission" date="2017-02" db="EMBL/GenBank/DDBJ databases">
        <title>Draft genome sequence of Moraxella caviae CCUG 355 type strain.</title>
        <authorList>
            <person name="Engstrom-Jakobsson H."/>
            <person name="Salva-Serra F."/>
            <person name="Thorell K."/>
            <person name="Gonzales-Siles L."/>
            <person name="Karlsson R."/>
            <person name="Boulund F."/>
            <person name="Engstrand L."/>
            <person name="Moore E."/>
        </authorList>
    </citation>
    <scope>NUCLEOTIDE SEQUENCE [LARGE SCALE GENOMIC DNA]</scope>
    <source>
        <strain evidence="10 12">CCUG 355</strain>
    </source>
</reference>
<dbReference type="EMBL" id="UGQE01000001">
    <property type="protein sequence ID" value="STZ10001.1"/>
    <property type="molecule type" value="Genomic_DNA"/>
</dbReference>
<reference evidence="11 13" key="2">
    <citation type="submission" date="2018-06" db="EMBL/GenBank/DDBJ databases">
        <authorList>
            <consortium name="Pathogen Informatics"/>
            <person name="Doyle S."/>
        </authorList>
    </citation>
    <scope>NUCLEOTIDE SEQUENCE [LARGE SCALE GENOMIC DNA]</scope>
    <source>
        <strain evidence="11 13">NCTC10293</strain>
    </source>
</reference>
<evidence type="ECO:0000313" key="11">
    <source>
        <dbReference type="EMBL" id="STZ10001.1"/>
    </source>
</evidence>
<dbReference type="GO" id="GO:0018580">
    <property type="term" value="F:nitronate monooxygenase activity"/>
    <property type="evidence" value="ECO:0007669"/>
    <property type="project" value="InterPro"/>
</dbReference>
<dbReference type="EMBL" id="MUXU01000056">
    <property type="protein sequence ID" value="OOR88115.1"/>
    <property type="molecule type" value="Genomic_DNA"/>
</dbReference>
<accession>A0A1S9ZXC4</accession>
<comment type="similarity">
    <text evidence="2">Belongs to the nitronate monooxygenase family. NMO class I subfamily.</text>
</comment>
<keyword evidence="3" id="KW-0216">Detoxification</keyword>
<proteinExistence type="inferred from homology"/>
<gene>
    <name evidence="10" type="ORF">B0181_08895</name>
    <name evidence="11" type="ORF">NCTC10293_00322</name>
</gene>
<dbReference type="Gene3D" id="3.20.20.70">
    <property type="entry name" value="Aldolase class I"/>
    <property type="match status" value="1"/>
</dbReference>
<dbReference type="SUPFAM" id="SSF51412">
    <property type="entry name" value="Inosine monophosphate dehydrogenase (IMPDH)"/>
    <property type="match status" value="1"/>
</dbReference>
<dbReference type="AlphaFoldDB" id="A0A1S9ZXC4"/>
<dbReference type="OrthoDB" id="9778912at2"/>
<evidence type="ECO:0000313" key="10">
    <source>
        <dbReference type="EMBL" id="OOR88115.1"/>
    </source>
</evidence>